<dbReference type="Gene3D" id="1.10.10.10">
    <property type="entry name" value="Winged helix-like DNA-binding domain superfamily/Winged helix DNA-binding domain"/>
    <property type="match status" value="1"/>
</dbReference>
<organism evidence="5 6">
    <name type="scientific">Roseivirga seohaensis subsp. aquiponti</name>
    <dbReference type="NCBI Taxonomy" id="1566026"/>
    <lineage>
        <taxon>Bacteria</taxon>
        <taxon>Pseudomonadati</taxon>
        <taxon>Bacteroidota</taxon>
        <taxon>Cytophagia</taxon>
        <taxon>Cytophagales</taxon>
        <taxon>Roseivirgaceae</taxon>
        <taxon>Roseivirga</taxon>
    </lineage>
</organism>
<dbReference type="RefSeq" id="WP_053221683.1">
    <property type="nucleotide sequence ID" value="NZ_JSVA01000001.1"/>
</dbReference>
<gene>
    <name evidence="5" type="ORF">OB69_00270</name>
</gene>
<evidence type="ECO:0000256" key="2">
    <source>
        <dbReference type="ARBA" id="ARBA00023125"/>
    </source>
</evidence>
<accession>A0A0L8AQU2</accession>
<dbReference type="SMART" id="SM00347">
    <property type="entry name" value="HTH_MARR"/>
    <property type="match status" value="1"/>
</dbReference>
<dbReference type="PROSITE" id="PS50995">
    <property type="entry name" value="HTH_MARR_2"/>
    <property type="match status" value="1"/>
</dbReference>
<dbReference type="Proteomes" id="UP000036908">
    <property type="component" value="Unassembled WGS sequence"/>
</dbReference>
<dbReference type="InterPro" id="IPR000835">
    <property type="entry name" value="HTH_MarR-typ"/>
</dbReference>
<dbReference type="PATRIC" id="fig|1566026.4.peg.56"/>
<evidence type="ECO:0000256" key="3">
    <source>
        <dbReference type="ARBA" id="ARBA00023163"/>
    </source>
</evidence>
<keyword evidence="3" id="KW-0804">Transcription</keyword>
<evidence type="ECO:0000259" key="4">
    <source>
        <dbReference type="PROSITE" id="PS50995"/>
    </source>
</evidence>
<dbReference type="OrthoDB" id="1467380at2"/>
<name>A0A0L8AQU2_9BACT</name>
<feature type="domain" description="HTH marR-type" evidence="4">
    <location>
        <begin position="1"/>
        <end position="136"/>
    </location>
</feature>
<dbReference type="PANTHER" id="PTHR42756">
    <property type="entry name" value="TRANSCRIPTIONAL REGULATOR, MARR"/>
    <property type="match status" value="1"/>
</dbReference>
<dbReference type="SUPFAM" id="SSF46785">
    <property type="entry name" value="Winged helix' DNA-binding domain"/>
    <property type="match status" value="1"/>
</dbReference>
<evidence type="ECO:0000313" key="6">
    <source>
        <dbReference type="Proteomes" id="UP000036908"/>
    </source>
</evidence>
<protein>
    <submittedName>
        <fullName evidence="5">MarR family transcriptional regulator</fullName>
    </submittedName>
</protein>
<evidence type="ECO:0000313" key="5">
    <source>
        <dbReference type="EMBL" id="KOF04537.1"/>
    </source>
</evidence>
<dbReference type="InterPro" id="IPR036390">
    <property type="entry name" value="WH_DNA-bd_sf"/>
</dbReference>
<dbReference type="PANTHER" id="PTHR42756:SF1">
    <property type="entry name" value="TRANSCRIPTIONAL REPRESSOR OF EMRAB OPERON"/>
    <property type="match status" value="1"/>
</dbReference>
<dbReference type="AlphaFoldDB" id="A0A0L8AQU2"/>
<dbReference type="InterPro" id="IPR036388">
    <property type="entry name" value="WH-like_DNA-bd_sf"/>
</dbReference>
<sequence>MKREETIDHNVKMLWHAIYRMYNQQAVKHDITTSIGFVLLIINSKEGTPATKIAPLMGLESRSLTRMLKSMEEKGFIYREKDPNDGRSVRIFLTDLGKQKREISRSTVLQFNEATYKLIEKEKLDTFFEVIEQINNLIDKKSIF</sequence>
<comment type="caution">
    <text evidence="5">The sequence shown here is derived from an EMBL/GenBank/DDBJ whole genome shotgun (WGS) entry which is preliminary data.</text>
</comment>
<dbReference type="EMBL" id="JSVA01000001">
    <property type="protein sequence ID" value="KOF04537.1"/>
    <property type="molecule type" value="Genomic_DNA"/>
</dbReference>
<proteinExistence type="predicted"/>
<dbReference type="InterPro" id="IPR023187">
    <property type="entry name" value="Tscrpt_reg_MarR-type_CS"/>
</dbReference>
<dbReference type="PROSITE" id="PS01117">
    <property type="entry name" value="HTH_MARR_1"/>
    <property type="match status" value="1"/>
</dbReference>
<keyword evidence="2" id="KW-0238">DNA-binding</keyword>
<keyword evidence="1" id="KW-0805">Transcription regulation</keyword>
<dbReference type="GO" id="GO:0003677">
    <property type="term" value="F:DNA binding"/>
    <property type="evidence" value="ECO:0007669"/>
    <property type="project" value="UniProtKB-KW"/>
</dbReference>
<dbReference type="GO" id="GO:0003700">
    <property type="term" value="F:DNA-binding transcription factor activity"/>
    <property type="evidence" value="ECO:0007669"/>
    <property type="project" value="InterPro"/>
</dbReference>
<evidence type="ECO:0000256" key="1">
    <source>
        <dbReference type="ARBA" id="ARBA00023015"/>
    </source>
</evidence>
<reference evidence="6" key="1">
    <citation type="submission" date="2014-11" db="EMBL/GenBank/DDBJ databases">
        <title>Genome sequencing of Roseivirga sp. D-25.</title>
        <authorList>
            <person name="Selvaratnam C."/>
            <person name="Thevarajoo S."/>
            <person name="Goh K.M."/>
            <person name="Eee R."/>
            <person name="Chan K.-G."/>
            <person name="Chong C.S."/>
        </authorList>
    </citation>
    <scope>NUCLEOTIDE SEQUENCE [LARGE SCALE GENOMIC DNA]</scope>
    <source>
        <strain evidence="6">D-25</strain>
    </source>
</reference>
<dbReference type="PRINTS" id="PR00598">
    <property type="entry name" value="HTHMARR"/>
</dbReference>
<keyword evidence="6" id="KW-1185">Reference proteome</keyword>
<dbReference type="Pfam" id="PF01047">
    <property type="entry name" value="MarR"/>
    <property type="match status" value="1"/>
</dbReference>